<dbReference type="InterPro" id="IPR000834">
    <property type="entry name" value="Peptidase_M14"/>
</dbReference>
<dbReference type="VEuPathDB" id="FungiDB:jhhlp_008395"/>
<dbReference type="OrthoDB" id="3626597at2759"/>
<reference evidence="11 12" key="1">
    <citation type="journal article" date="2017" name="G3 (Bethesda)">
        <title>First Draft Genome Sequence of the Pathogenic Fungus Lomentospora prolificans (Formerly Scedosporium prolificans).</title>
        <authorList>
            <person name="Luo R."/>
            <person name="Zimin A."/>
            <person name="Workman R."/>
            <person name="Fan Y."/>
            <person name="Pertea G."/>
            <person name="Grossman N."/>
            <person name="Wear M.P."/>
            <person name="Jia B."/>
            <person name="Miller H."/>
            <person name="Casadevall A."/>
            <person name="Timp W."/>
            <person name="Zhang S.X."/>
            <person name="Salzberg S.L."/>
        </authorList>
    </citation>
    <scope>NUCLEOTIDE SEQUENCE [LARGE SCALE GENOMIC DNA]</scope>
    <source>
        <strain evidence="11 12">JHH-5317</strain>
    </source>
</reference>
<evidence type="ECO:0000256" key="4">
    <source>
        <dbReference type="ARBA" id="ARBA00022801"/>
    </source>
</evidence>
<proteinExistence type="inferred from homology"/>
<keyword evidence="4" id="KW-0378">Hydrolase</keyword>
<name>A0A2N3MXW8_9PEZI</name>
<feature type="active site" description="Proton donor/acceptor" evidence="7">
    <location>
        <position position="386"/>
    </location>
</feature>
<gene>
    <name evidence="11" type="ORF">jhhlp_008395</name>
</gene>
<evidence type="ECO:0000256" key="5">
    <source>
        <dbReference type="ARBA" id="ARBA00022833"/>
    </source>
</evidence>
<dbReference type="GO" id="GO:0004181">
    <property type="term" value="F:metallocarboxypeptidase activity"/>
    <property type="evidence" value="ECO:0007669"/>
    <property type="project" value="InterPro"/>
</dbReference>
<dbReference type="PANTHER" id="PTHR11705">
    <property type="entry name" value="PROTEASE FAMILY M14 CARBOXYPEPTIDASE A,B"/>
    <property type="match status" value="1"/>
</dbReference>
<keyword evidence="6" id="KW-0482">Metalloprotease</keyword>
<organism evidence="11 12">
    <name type="scientific">Lomentospora prolificans</name>
    <dbReference type="NCBI Taxonomy" id="41688"/>
    <lineage>
        <taxon>Eukaryota</taxon>
        <taxon>Fungi</taxon>
        <taxon>Dikarya</taxon>
        <taxon>Ascomycota</taxon>
        <taxon>Pezizomycotina</taxon>
        <taxon>Sordariomycetes</taxon>
        <taxon>Hypocreomycetidae</taxon>
        <taxon>Microascales</taxon>
        <taxon>Microascaceae</taxon>
        <taxon>Lomentospora</taxon>
    </lineage>
</organism>
<evidence type="ECO:0000313" key="12">
    <source>
        <dbReference type="Proteomes" id="UP000233524"/>
    </source>
</evidence>
<dbReference type="SUPFAM" id="SSF53187">
    <property type="entry name" value="Zn-dependent exopeptidases"/>
    <property type="match status" value="1"/>
</dbReference>
<keyword evidence="5" id="KW-0862">Zinc</keyword>
<evidence type="ECO:0000256" key="6">
    <source>
        <dbReference type="ARBA" id="ARBA00023049"/>
    </source>
</evidence>
<feature type="domain" description="Peptidase M14" evidence="10">
    <location>
        <begin position="71"/>
        <end position="419"/>
    </location>
</feature>
<evidence type="ECO:0000256" key="8">
    <source>
        <dbReference type="SAM" id="MobiDB-lite"/>
    </source>
</evidence>
<feature type="chain" id="PRO_5014678272" description="Peptidase M14 domain-containing protein" evidence="9">
    <location>
        <begin position="18"/>
        <end position="472"/>
    </location>
</feature>
<dbReference type="Proteomes" id="UP000233524">
    <property type="component" value="Unassembled WGS sequence"/>
</dbReference>
<feature type="signal peptide" evidence="9">
    <location>
        <begin position="1"/>
        <end position="17"/>
    </location>
</feature>
<evidence type="ECO:0000259" key="10">
    <source>
        <dbReference type="PROSITE" id="PS52035"/>
    </source>
</evidence>
<protein>
    <recommendedName>
        <fullName evidence="10">Peptidase M14 domain-containing protein</fullName>
    </recommendedName>
</protein>
<dbReference type="SMART" id="SM00631">
    <property type="entry name" value="Zn_pept"/>
    <property type="match status" value="1"/>
</dbReference>
<keyword evidence="3" id="KW-0645">Protease</keyword>
<evidence type="ECO:0000313" key="11">
    <source>
        <dbReference type="EMBL" id="PKS05029.1"/>
    </source>
</evidence>
<feature type="region of interest" description="Disordered" evidence="8">
    <location>
        <begin position="33"/>
        <end position="67"/>
    </location>
</feature>
<evidence type="ECO:0000256" key="9">
    <source>
        <dbReference type="SAM" id="SignalP"/>
    </source>
</evidence>
<dbReference type="GO" id="GO:0006508">
    <property type="term" value="P:proteolysis"/>
    <property type="evidence" value="ECO:0007669"/>
    <property type="project" value="UniProtKB-KW"/>
</dbReference>
<accession>A0A2N3MXW8</accession>
<dbReference type="GO" id="GO:0008270">
    <property type="term" value="F:zinc ion binding"/>
    <property type="evidence" value="ECO:0007669"/>
    <property type="project" value="InterPro"/>
</dbReference>
<comment type="caution">
    <text evidence="11">The sequence shown here is derived from an EMBL/GenBank/DDBJ whole genome shotgun (WGS) entry which is preliminary data.</text>
</comment>
<keyword evidence="9" id="KW-0732">Signal</keyword>
<dbReference type="PROSITE" id="PS52035">
    <property type="entry name" value="PEPTIDASE_M14"/>
    <property type="match status" value="1"/>
</dbReference>
<evidence type="ECO:0000256" key="1">
    <source>
        <dbReference type="ARBA" id="ARBA00001947"/>
    </source>
</evidence>
<comment type="similarity">
    <text evidence="2 7">Belongs to the peptidase M14 family.</text>
</comment>
<comment type="cofactor">
    <cofactor evidence="1">
        <name>Zn(2+)</name>
        <dbReference type="ChEBI" id="CHEBI:29105"/>
    </cofactor>
</comment>
<dbReference type="EMBL" id="NLAX01001623">
    <property type="protein sequence ID" value="PKS05029.1"/>
    <property type="molecule type" value="Genomic_DNA"/>
</dbReference>
<evidence type="ECO:0000256" key="3">
    <source>
        <dbReference type="ARBA" id="ARBA00022670"/>
    </source>
</evidence>
<dbReference type="PANTHER" id="PTHR11705:SF143">
    <property type="entry name" value="SLL0236 PROTEIN"/>
    <property type="match status" value="1"/>
</dbReference>
<dbReference type="InParanoid" id="A0A2N3MXW8"/>
<dbReference type="Pfam" id="PF00246">
    <property type="entry name" value="Peptidase_M14"/>
    <property type="match status" value="1"/>
</dbReference>
<dbReference type="STRING" id="41688.A0A2N3MXW8"/>
<keyword evidence="12" id="KW-1185">Reference proteome</keyword>
<evidence type="ECO:0000256" key="7">
    <source>
        <dbReference type="PROSITE-ProRule" id="PRU01379"/>
    </source>
</evidence>
<dbReference type="Gene3D" id="3.40.630.10">
    <property type="entry name" value="Zn peptidases"/>
    <property type="match status" value="1"/>
</dbReference>
<evidence type="ECO:0000256" key="2">
    <source>
        <dbReference type="ARBA" id="ARBA00005988"/>
    </source>
</evidence>
<sequence length="472" mass="51282">MKSAWIRLISLCGAANACLLPWELEGQSVPENVKRQAAGTTPAPIGEGNRWENGEIPRGLGTQPRNASISSIMTPTEIRAAVEALIAEFDLELIETPEETHEGATMFGAKLGTADCSGSYRTLLTAGIHARERGGPDNLVYFIADILWAKREGTGVSYGGRSFTEEEVDKALQAGIIFMPMLNPDGIAHDQAESDCWRKNRNPDGAVDLNRNFDILWDYRTKFVEGVGVSVASDNPMHETYHGAEPFSEPESRNVKWIMDEYPTISWTLDIHSFAGLVLYSWGDDYNQASDPEMNFLNTAYDGKRGLAVDQPGQEYRAYMPLDVWRNNSFVALRVADAMNSAVDGRHVEATQAVSLYPSSGSLSDWMSARHMIDEANGVTHGFTIEFGRQAGGRCPFYSDIGAFNDNIRQVGAGLMELLVAAADTGLGDLSCDAAPIRAGILSESTEGIGSKTCSGNWWLGLVAGVVGLLVL</sequence>
<dbReference type="AlphaFoldDB" id="A0A2N3MXW8"/>